<dbReference type="RefSeq" id="WP_055423838.1">
    <property type="nucleotide sequence ID" value="NZ_CYHH01000008.1"/>
</dbReference>
<proteinExistence type="predicted"/>
<evidence type="ECO:0000313" key="3">
    <source>
        <dbReference type="EMBL" id="CUB07559.1"/>
    </source>
</evidence>
<dbReference type="OrthoDB" id="5298746at2"/>
<protein>
    <submittedName>
        <fullName evidence="3">PilX N-terminal</fullName>
    </submittedName>
</protein>
<gene>
    <name evidence="3" type="ORF">Ga0061068_10888</name>
</gene>
<keyword evidence="4" id="KW-1185">Reference proteome</keyword>
<evidence type="ECO:0000313" key="4">
    <source>
        <dbReference type="Proteomes" id="UP000182108"/>
    </source>
</evidence>
<keyword evidence="1" id="KW-0472">Membrane</keyword>
<dbReference type="Pfam" id="PF14341">
    <property type="entry name" value="PilX_N"/>
    <property type="match status" value="1"/>
</dbReference>
<sequence length="187" mass="20076">MAPLPLRLPSPSVPLGQRGAALATTLILLVIVTLIALGATRFVAQEEKMASGIFDRAIAFQSAEAGLRRAEALALQSTPPTAQPNNTDGVCNQTSCSGGLCAPPDADCTPRWKDSSFTGWISILSPPDVPLPVEGFYEYLGTYPNWYLCDRENPVPPNCLGRRYRVTVRAVRTPGATVILESQYQGS</sequence>
<evidence type="ECO:0000256" key="1">
    <source>
        <dbReference type="SAM" id="Phobius"/>
    </source>
</evidence>
<accession>A0A0K6IWW7</accession>
<dbReference type="EMBL" id="CYHH01000008">
    <property type="protein sequence ID" value="CUB07559.1"/>
    <property type="molecule type" value="Genomic_DNA"/>
</dbReference>
<evidence type="ECO:0000259" key="2">
    <source>
        <dbReference type="Pfam" id="PF14341"/>
    </source>
</evidence>
<organism evidence="3 4">
    <name type="scientific">Tepidiphilus thermophilus</name>
    <dbReference type="NCBI Taxonomy" id="876478"/>
    <lineage>
        <taxon>Bacteria</taxon>
        <taxon>Pseudomonadati</taxon>
        <taxon>Pseudomonadota</taxon>
        <taxon>Hydrogenophilia</taxon>
        <taxon>Hydrogenophilales</taxon>
        <taxon>Hydrogenophilaceae</taxon>
        <taxon>Tepidiphilus</taxon>
    </lineage>
</organism>
<keyword evidence="1" id="KW-1133">Transmembrane helix</keyword>
<reference evidence="4" key="1">
    <citation type="submission" date="2015-08" db="EMBL/GenBank/DDBJ databases">
        <authorList>
            <person name="Babu N.S."/>
            <person name="Beckwith C.J."/>
            <person name="Beseler K.G."/>
            <person name="Brison A."/>
            <person name="Carone J.V."/>
            <person name="Caskin T.P."/>
            <person name="Diamond M."/>
            <person name="Durham M.E."/>
            <person name="Foxe J.M."/>
            <person name="Go M."/>
            <person name="Henderson B.A."/>
            <person name="Jones I.B."/>
            <person name="McGettigan J.A."/>
            <person name="Micheletti S.J."/>
            <person name="Nasrallah M.E."/>
            <person name="Ortiz D."/>
            <person name="Piller C.R."/>
            <person name="Privatt S.R."/>
            <person name="Schneider S.L."/>
            <person name="Sharp S."/>
            <person name="Smith T.C."/>
            <person name="Stanton J.D."/>
            <person name="Ullery H.E."/>
            <person name="Wilson R.J."/>
            <person name="Serrano M.G."/>
            <person name="Buck G."/>
            <person name="Lee V."/>
            <person name="Wang Y."/>
            <person name="Carvalho R."/>
            <person name="Voegtly L."/>
            <person name="Shi R."/>
            <person name="Duckworth R."/>
            <person name="Johnson A."/>
            <person name="Loviza R."/>
            <person name="Walstead R."/>
            <person name="Shah Z."/>
            <person name="Kiflezghi M."/>
            <person name="Wade K."/>
            <person name="Ball S.L."/>
            <person name="Bradley K.W."/>
            <person name="Asai D.J."/>
            <person name="Bowman C.A."/>
            <person name="Russell D.A."/>
            <person name="Pope W.H."/>
            <person name="Jacobs-Sera D."/>
            <person name="Hendrix R.W."/>
            <person name="Hatfull G.F."/>
        </authorList>
    </citation>
    <scope>NUCLEOTIDE SEQUENCE [LARGE SCALE GENOMIC DNA]</scope>
    <source>
        <strain evidence="4">JCM 19170</strain>
    </source>
</reference>
<dbReference type="Proteomes" id="UP000182108">
    <property type="component" value="Unassembled WGS sequence"/>
</dbReference>
<feature type="transmembrane region" description="Helical" evidence="1">
    <location>
        <begin position="20"/>
        <end position="44"/>
    </location>
</feature>
<dbReference type="InterPro" id="IPR025746">
    <property type="entry name" value="PilX_N_dom"/>
</dbReference>
<feature type="domain" description="Type 4 fimbrial biogenesis protein PilX N-terminal" evidence="2">
    <location>
        <begin position="18"/>
        <end position="68"/>
    </location>
</feature>
<keyword evidence="1" id="KW-0812">Transmembrane</keyword>
<dbReference type="AlphaFoldDB" id="A0A0K6IWW7"/>
<name>A0A0K6IWW7_9PROT</name>